<dbReference type="GO" id="GO:0031176">
    <property type="term" value="F:endo-1,4-beta-xylanase activity"/>
    <property type="evidence" value="ECO:0007669"/>
    <property type="project" value="UniProtKB-EC"/>
</dbReference>
<sequence>MIFSKFKKTTLAFISVFLLGLLFFTGLSTTIQAQNPDTEPLYKAYEDAFLIGTALNRAQILAGDPVAAHTVERSGARGYFVEKRIITDPKGLAVGLKHFNVITPENVMKWEEIHPEPGVYDFEAADRLVELAQAHGKKVVAHTLVWHAQTPDWVFEDEEGNELSREALLERMRDHIHTIVGRYKGKIFGYDVVNEAFNRDGSFRESKWFNIIGEDFIQKAFEFAHEADPNAQLYYNDYHMEDPEKRQGIHEYLEEMIEAGVPISGVGSQSHFSINNLPPLDQIEKSITEFADLGIDVMITELDLNVLPASVYQYDEDDKERDIYREGLPDSVQQKLTDVYTDLFEIYLKHSDILTRVTLWGVSDDGSWLNYLPFEQTNYPLLFDRNKEPKPALHALIRLADRNSN</sequence>
<name>A0A521B7D6_9BACT</name>
<dbReference type="PROSITE" id="PS51760">
    <property type="entry name" value="GH10_2"/>
    <property type="match status" value="1"/>
</dbReference>
<protein>
    <recommendedName>
        <fullName evidence="6">Beta-xylanase</fullName>
        <ecNumber evidence="6">3.2.1.8</ecNumber>
    </recommendedName>
</protein>
<evidence type="ECO:0000259" key="8">
    <source>
        <dbReference type="PROSITE" id="PS51760"/>
    </source>
</evidence>
<proteinExistence type="inferred from homology"/>
<keyword evidence="10" id="KW-1185">Reference proteome</keyword>
<dbReference type="EC" id="3.2.1.8" evidence="6"/>
<dbReference type="Pfam" id="PF00331">
    <property type="entry name" value="Glyco_hydro_10"/>
    <property type="match status" value="1"/>
</dbReference>
<evidence type="ECO:0000256" key="4">
    <source>
        <dbReference type="ARBA" id="ARBA00023326"/>
    </source>
</evidence>
<feature type="domain" description="GH10" evidence="8">
    <location>
        <begin position="86"/>
        <end position="399"/>
    </location>
</feature>
<dbReference type="EMBL" id="FXTP01000002">
    <property type="protein sequence ID" value="SMO42600.1"/>
    <property type="molecule type" value="Genomic_DNA"/>
</dbReference>
<accession>A0A521B7D6</accession>
<dbReference type="InterPro" id="IPR044846">
    <property type="entry name" value="GH10"/>
</dbReference>
<dbReference type="Gene3D" id="3.20.20.80">
    <property type="entry name" value="Glycosidases"/>
    <property type="match status" value="1"/>
</dbReference>
<evidence type="ECO:0000313" key="10">
    <source>
        <dbReference type="Proteomes" id="UP000317557"/>
    </source>
</evidence>
<dbReference type="InterPro" id="IPR031158">
    <property type="entry name" value="GH10_AS"/>
</dbReference>
<keyword evidence="3 6" id="KW-0326">Glycosidase</keyword>
<dbReference type="SMART" id="SM00633">
    <property type="entry name" value="Glyco_10"/>
    <property type="match status" value="1"/>
</dbReference>
<dbReference type="AlphaFoldDB" id="A0A521B7D6"/>
<evidence type="ECO:0000256" key="3">
    <source>
        <dbReference type="ARBA" id="ARBA00023295"/>
    </source>
</evidence>
<evidence type="ECO:0000256" key="7">
    <source>
        <dbReference type="SAM" id="SignalP"/>
    </source>
</evidence>
<dbReference type="Proteomes" id="UP000317557">
    <property type="component" value="Unassembled WGS sequence"/>
</dbReference>
<feature type="chain" id="PRO_5022074977" description="Beta-xylanase" evidence="7">
    <location>
        <begin position="34"/>
        <end position="405"/>
    </location>
</feature>
<keyword evidence="9" id="KW-0858">Xylan degradation</keyword>
<keyword evidence="2 6" id="KW-0119">Carbohydrate metabolism</keyword>
<dbReference type="PANTHER" id="PTHR31490">
    <property type="entry name" value="GLYCOSYL HYDROLASE"/>
    <property type="match status" value="1"/>
</dbReference>
<evidence type="ECO:0000256" key="6">
    <source>
        <dbReference type="RuleBase" id="RU361174"/>
    </source>
</evidence>
<dbReference type="SUPFAM" id="SSF51445">
    <property type="entry name" value="(Trans)glycosidases"/>
    <property type="match status" value="1"/>
</dbReference>
<dbReference type="GO" id="GO:0045493">
    <property type="term" value="P:xylan catabolic process"/>
    <property type="evidence" value="ECO:0007669"/>
    <property type="project" value="UniProtKB-KW"/>
</dbReference>
<gene>
    <name evidence="9" type="ORF">SAMN06265219_10260</name>
</gene>
<feature type="signal peptide" evidence="7">
    <location>
        <begin position="1"/>
        <end position="33"/>
    </location>
</feature>
<organism evidence="9 10">
    <name type="scientific">Gracilimonas mengyeensis</name>
    <dbReference type="NCBI Taxonomy" id="1302730"/>
    <lineage>
        <taxon>Bacteria</taxon>
        <taxon>Pseudomonadati</taxon>
        <taxon>Balneolota</taxon>
        <taxon>Balneolia</taxon>
        <taxon>Balneolales</taxon>
        <taxon>Balneolaceae</taxon>
        <taxon>Gracilimonas</taxon>
    </lineage>
</organism>
<dbReference type="PANTHER" id="PTHR31490:SF90">
    <property type="entry name" value="ENDO-1,4-BETA-XYLANASE A"/>
    <property type="match status" value="1"/>
</dbReference>
<dbReference type="OrthoDB" id="9809277at2"/>
<dbReference type="InterPro" id="IPR017853">
    <property type="entry name" value="GH"/>
</dbReference>
<comment type="catalytic activity">
    <reaction evidence="6">
        <text>Endohydrolysis of (1-&gt;4)-beta-D-xylosidic linkages in xylans.</text>
        <dbReference type="EC" id="3.2.1.8"/>
    </reaction>
</comment>
<evidence type="ECO:0000313" key="9">
    <source>
        <dbReference type="EMBL" id="SMO42600.1"/>
    </source>
</evidence>
<dbReference type="PRINTS" id="PR00134">
    <property type="entry name" value="GLHYDRLASE10"/>
</dbReference>
<keyword evidence="1 6" id="KW-0378">Hydrolase</keyword>
<comment type="similarity">
    <text evidence="6">Belongs to the glycosyl hydrolase 10 (cellulase F) family.</text>
</comment>
<keyword evidence="7" id="KW-0732">Signal</keyword>
<evidence type="ECO:0000256" key="1">
    <source>
        <dbReference type="ARBA" id="ARBA00022801"/>
    </source>
</evidence>
<evidence type="ECO:0000256" key="5">
    <source>
        <dbReference type="PROSITE-ProRule" id="PRU10061"/>
    </source>
</evidence>
<dbReference type="RefSeq" id="WP_142453083.1">
    <property type="nucleotide sequence ID" value="NZ_FXTP01000002.1"/>
</dbReference>
<keyword evidence="4 6" id="KW-0624">Polysaccharide degradation</keyword>
<feature type="active site" description="Nucleophile" evidence="5">
    <location>
        <position position="301"/>
    </location>
</feature>
<reference evidence="9 10" key="1">
    <citation type="submission" date="2017-05" db="EMBL/GenBank/DDBJ databases">
        <authorList>
            <person name="Varghese N."/>
            <person name="Submissions S."/>
        </authorList>
    </citation>
    <scope>NUCLEOTIDE SEQUENCE [LARGE SCALE GENOMIC DNA]</scope>
    <source>
        <strain evidence="9 10">DSM 21985</strain>
    </source>
</reference>
<evidence type="ECO:0000256" key="2">
    <source>
        <dbReference type="ARBA" id="ARBA00023277"/>
    </source>
</evidence>
<dbReference type="InterPro" id="IPR001000">
    <property type="entry name" value="GH10_dom"/>
</dbReference>
<dbReference type="PROSITE" id="PS00591">
    <property type="entry name" value="GH10_1"/>
    <property type="match status" value="1"/>
</dbReference>